<proteinExistence type="inferred from homology"/>
<keyword evidence="10" id="KW-1185">Reference proteome</keyword>
<dbReference type="InterPro" id="IPR003918">
    <property type="entry name" value="NADH_UbQ_OxRdtase"/>
</dbReference>
<feature type="transmembrane region" description="Helical" evidence="7">
    <location>
        <begin position="139"/>
        <end position="158"/>
    </location>
</feature>
<dbReference type="GO" id="GO:0005886">
    <property type="term" value="C:plasma membrane"/>
    <property type="evidence" value="ECO:0007669"/>
    <property type="project" value="UniProtKB-SubCell"/>
</dbReference>
<evidence type="ECO:0000256" key="4">
    <source>
        <dbReference type="ARBA" id="ARBA00022989"/>
    </source>
</evidence>
<feature type="transmembrane region" description="Helical" evidence="7">
    <location>
        <begin position="87"/>
        <end position="109"/>
    </location>
</feature>
<dbReference type="PRINTS" id="PR01437">
    <property type="entry name" value="NUOXDRDTASE4"/>
</dbReference>
<dbReference type="InterPro" id="IPR001750">
    <property type="entry name" value="ND/Mrp_TM"/>
</dbReference>
<dbReference type="GO" id="GO:0015990">
    <property type="term" value="P:electron transport coupled proton transport"/>
    <property type="evidence" value="ECO:0007669"/>
    <property type="project" value="TreeGrafter"/>
</dbReference>
<feature type="transmembrane region" description="Helical" evidence="7">
    <location>
        <begin position="219"/>
        <end position="243"/>
    </location>
</feature>
<gene>
    <name evidence="9" type="ORF">EDD57_12912</name>
</gene>
<keyword evidence="5 7" id="KW-0472">Membrane</keyword>
<dbReference type="PANTHER" id="PTHR43507:SF1">
    <property type="entry name" value="NADH-UBIQUINONE OXIDOREDUCTASE CHAIN 4"/>
    <property type="match status" value="1"/>
</dbReference>
<feature type="transmembrane region" description="Helical" evidence="7">
    <location>
        <begin position="421"/>
        <end position="441"/>
    </location>
</feature>
<feature type="transmembrane region" description="Helical" evidence="7">
    <location>
        <begin position="33"/>
        <end position="53"/>
    </location>
</feature>
<feature type="transmembrane region" description="Helical" evidence="7">
    <location>
        <begin position="282"/>
        <end position="307"/>
    </location>
</feature>
<feature type="domain" description="NADH:quinone oxidoreductase/Mrp antiporter transmembrane" evidence="8">
    <location>
        <begin position="134"/>
        <end position="424"/>
    </location>
</feature>
<feature type="transmembrane region" description="Helical" evidence="7">
    <location>
        <begin position="314"/>
        <end position="334"/>
    </location>
</feature>
<feature type="transmembrane region" description="Helical" evidence="7">
    <location>
        <begin position="381"/>
        <end position="401"/>
    </location>
</feature>
<dbReference type="GO" id="GO:0008137">
    <property type="term" value="F:NADH dehydrogenase (ubiquinone) activity"/>
    <property type="evidence" value="ECO:0007669"/>
    <property type="project" value="InterPro"/>
</dbReference>
<name>A0A4R2RTJ9_9BACL</name>
<evidence type="ECO:0000256" key="3">
    <source>
        <dbReference type="ARBA" id="ARBA00022692"/>
    </source>
</evidence>
<accession>A0A4R2RTJ9</accession>
<feature type="transmembrane region" description="Helical" evidence="7">
    <location>
        <begin position="462"/>
        <end position="478"/>
    </location>
</feature>
<evidence type="ECO:0000256" key="1">
    <source>
        <dbReference type="ARBA" id="ARBA00004651"/>
    </source>
</evidence>
<dbReference type="AlphaFoldDB" id="A0A4R2RTJ9"/>
<dbReference type="GO" id="GO:0048039">
    <property type="term" value="F:ubiquinone binding"/>
    <property type="evidence" value="ECO:0007669"/>
    <property type="project" value="TreeGrafter"/>
</dbReference>
<evidence type="ECO:0000259" key="8">
    <source>
        <dbReference type="Pfam" id="PF00361"/>
    </source>
</evidence>
<dbReference type="Pfam" id="PF00361">
    <property type="entry name" value="Proton_antipo_M"/>
    <property type="match status" value="1"/>
</dbReference>
<feature type="transmembrane region" description="Helical" evidence="7">
    <location>
        <begin position="340"/>
        <end position="360"/>
    </location>
</feature>
<dbReference type="RefSeq" id="WP_131849219.1">
    <property type="nucleotide sequence ID" value="NZ_SLXV01000029.1"/>
</dbReference>
<dbReference type="NCBIfam" id="TIGR01972">
    <property type="entry name" value="NDH_I_M"/>
    <property type="match status" value="1"/>
</dbReference>
<dbReference type="Proteomes" id="UP000294746">
    <property type="component" value="Unassembled WGS sequence"/>
</dbReference>
<keyword evidence="3 6" id="KW-0812">Transmembrane</keyword>
<evidence type="ECO:0000256" key="2">
    <source>
        <dbReference type="ARBA" id="ARBA00009025"/>
    </source>
</evidence>
<dbReference type="InterPro" id="IPR010227">
    <property type="entry name" value="NADH_Q_OxRdtase_chainM/4"/>
</dbReference>
<dbReference type="GO" id="GO:0003954">
    <property type="term" value="F:NADH dehydrogenase activity"/>
    <property type="evidence" value="ECO:0007669"/>
    <property type="project" value="TreeGrafter"/>
</dbReference>
<dbReference type="GO" id="GO:0042773">
    <property type="term" value="P:ATP synthesis coupled electron transport"/>
    <property type="evidence" value="ECO:0007669"/>
    <property type="project" value="InterPro"/>
</dbReference>
<feature type="transmembrane region" description="Helical" evidence="7">
    <location>
        <begin position="116"/>
        <end position="133"/>
    </location>
</feature>
<evidence type="ECO:0000256" key="5">
    <source>
        <dbReference type="ARBA" id="ARBA00023136"/>
    </source>
</evidence>
<comment type="caution">
    <text evidence="9">The sequence shown here is derived from an EMBL/GenBank/DDBJ whole genome shotgun (WGS) entry which is preliminary data.</text>
</comment>
<dbReference type="OrthoDB" id="9811718at2"/>
<reference evidence="9 10" key="1">
    <citation type="submission" date="2019-03" db="EMBL/GenBank/DDBJ databases">
        <title>Genomic Encyclopedia of Type Strains, Phase IV (KMG-IV): sequencing the most valuable type-strain genomes for metagenomic binning, comparative biology and taxonomic classification.</title>
        <authorList>
            <person name="Goeker M."/>
        </authorList>
    </citation>
    <scope>NUCLEOTIDE SEQUENCE [LARGE SCALE GENOMIC DNA]</scope>
    <source>
        <strain evidence="9 10">DSM 46831</strain>
    </source>
</reference>
<evidence type="ECO:0000313" key="10">
    <source>
        <dbReference type="Proteomes" id="UP000294746"/>
    </source>
</evidence>
<feature type="transmembrane region" description="Helical" evidence="7">
    <location>
        <begin position="6"/>
        <end position="26"/>
    </location>
</feature>
<comment type="similarity">
    <text evidence="2">Belongs to the complex I subunit 4 family.</text>
</comment>
<feature type="transmembrane region" description="Helical" evidence="7">
    <location>
        <begin position="255"/>
        <end position="276"/>
    </location>
</feature>
<keyword evidence="4 7" id="KW-1133">Transmembrane helix</keyword>
<organism evidence="9 10">
    <name type="scientific">Baia soyae</name>
    <dbReference type="NCBI Taxonomy" id="1544746"/>
    <lineage>
        <taxon>Bacteria</taxon>
        <taxon>Bacillati</taxon>
        <taxon>Bacillota</taxon>
        <taxon>Bacilli</taxon>
        <taxon>Bacillales</taxon>
        <taxon>Thermoactinomycetaceae</taxon>
        <taxon>Baia</taxon>
    </lineage>
</organism>
<comment type="subcellular location">
    <subcellularLocation>
        <location evidence="1">Cell membrane</location>
        <topology evidence="1">Multi-pass membrane protein</topology>
    </subcellularLocation>
    <subcellularLocation>
        <location evidence="6">Membrane</location>
        <topology evidence="6">Multi-pass membrane protein</topology>
    </subcellularLocation>
</comment>
<sequence>MNALQHWLLSLIVFAPLVGLLILAVLPSRKTSWHRTIGLLAMLPSLALCIYLYQRLDNGASGLQWTQKVEWFHIGEMKLFYHLGVDGLSAIMLLLTASISLFAGIASLYITTKTKLYYSLLLLLEVGVLGVFASQNLLLFFLFFEMTLVTLFLLISGWGGLEKKKASYMFLLYNGFGSAFLLFAIVGLLAFTSTLELDQIKAVFAQVDLGGLPPEATTFVWGIFLSFMIAFAIKLPVFPFHTWMLKVHVEAPPPVVMIHAGVLLKMGAYGMIRFGAGLFPTLFAQIATGLMILGLIGILYGAVLAFSQKELKSVIAYSSVSHMGILVIGLASLTEAGMQGAIYQAVSHGIISALLFFLVTSLVERTRTTELIELGGLAKQLPILSGLLMVGAMGLLGLPGLSGFVSEFIAFLGVYQVNPQIAIIGSLGFIIAAAYTLRALLKVTYGQAVTRFQHVQDIQVREWLPMLLLVILSIWMGIDPDWIGNQLQQTIQIGG</sequence>
<protein>
    <submittedName>
        <fullName evidence="9">NADH dehydrogenase subunit M</fullName>
    </submittedName>
</protein>
<feature type="transmembrane region" description="Helical" evidence="7">
    <location>
        <begin position="170"/>
        <end position="191"/>
    </location>
</feature>
<dbReference type="EMBL" id="SLXV01000029">
    <property type="protein sequence ID" value="TCP65917.1"/>
    <property type="molecule type" value="Genomic_DNA"/>
</dbReference>
<evidence type="ECO:0000256" key="7">
    <source>
        <dbReference type="SAM" id="Phobius"/>
    </source>
</evidence>
<evidence type="ECO:0000313" key="9">
    <source>
        <dbReference type="EMBL" id="TCP65917.1"/>
    </source>
</evidence>
<dbReference type="PANTHER" id="PTHR43507">
    <property type="entry name" value="NADH-UBIQUINONE OXIDOREDUCTASE CHAIN 4"/>
    <property type="match status" value="1"/>
</dbReference>
<evidence type="ECO:0000256" key="6">
    <source>
        <dbReference type="RuleBase" id="RU000320"/>
    </source>
</evidence>